<protein>
    <submittedName>
        <fullName evidence="1">Uncharacterized protein</fullName>
    </submittedName>
</protein>
<proteinExistence type="predicted"/>
<gene>
    <name evidence="1" type="ORF">S03H2_37603</name>
</gene>
<name>X1FVX6_9ZZZZ</name>
<dbReference type="Gene3D" id="3.40.50.200">
    <property type="entry name" value="Peptidase S8/S53 domain"/>
    <property type="match status" value="1"/>
</dbReference>
<sequence length="30" mass="3250">YYPAAYPDVIAVSATDQNDLKASFSAKIET</sequence>
<dbReference type="GO" id="GO:0006508">
    <property type="term" value="P:proteolysis"/>
    <property type="evidence" value="ECO:0007669"/>
    <property type="project" value="InterPro"/>
</dbReference>
<evidence type="ECO:0000313" key="1">
    <source>
        <dbReference type="EMBL" id="GAH49816.1"/>
    </source>
</evidence>
<dbReference type="AlphaFoldDB" id="X1FVX6"/>
<dbReference type="EMBL" id="BARU01023152">
    <property type="protein sequence ID" value="GAH49816.1"/>
    <property type="molecule type" value="Genomic_DNA"/>
</dbReference>
<comment type="caution">
    <text evidence="1">The sequence shown here is derived from an EMBL/GenBank/DDBJ whole genome shotgun (WGS) entry which is preliminary data.</text>
</comment>
<dbReference type="InterPro" id="IPR036852">
    <property type="entry name" value="Peptidase_S8/S53_dom_sf"/>
</dbReference>
<dbReference type="GO" id="GO:0004252">
    <property type="term" value="F:serine-type endopeptidase activity"/>
    <property type="evidence" value="ECO:0007669"/>
    <property type="project" value="InterPro"/>
</dbReference>
<organism evidence="1">
    <name type="scientific">marine sediment metagenome</name>
    <dbReference type="NCBI Taxonomy" id="412755"/>
    <lineage>
        <taxon>unclassified sequences</taxon>
        <taxon>metagenomes</taxon>
        <taxon>ecological metagenomes</taxon>
    </lineage>
</organism>
<dbReference type="SUPFAM" id="SSF52743">
    <property type="entry name" value="Subtilisin-like"/>
    <property type="match status" value="1"/>
</dbReference>
<feature type="non-terminal residue" evidence="1">
    <location>
        <position position="1"/>
    </location>
</feature>
<reference evidence="1" key="1">
    <citation type="journal article" date="2014" name="Front. Microbiol.">
        <title>High frequency of phylogenetically diverse reductive dehalogenase-homologous genes in deep subseafloor sedimentary metagenomes.</title>
        <authorList>
            <person name="Kawai M."/>
            <person name="Futagami T."/>
            <person name="Toyoda A."/>
            <person name="Takaki Y."/>
            <person name="Nishi S."/>
            <person name="Hori S."/>
            <person name="Arai W."/>
            <person name="Tsubouchi T."/>
            <person name="Morono Y."/>
            <person name="Uchiyama I."/>
            <person name="Ito T."/>
            <person name="Fujiyama A."/>
            <person name="Inagaki F."/>
            <person name="Takami H."/>
        </authorList>
    </citation>
    <scope>NUCLEOTIDE SEQUENCE</scope>
    <source>
        <strain evidence="1">Expedition CK06-06</strain>
    </source>
</reference>
<accession>X1FVX6</accession>